<evidence type="ECO:0000256" key="3">
    <source>
        <dbReference type="ARBA" id="ARBA00023163"/>
    </source>
</evidence>
<feature type="domain" description="HTH marR-type" evidence="4">
    <location>
        <begin position="18"/>
        <end position="150"/>
    </location>
</feature>
<dbReference type="Pfam" id="PF01047">
    <property type="entry name" value="MarR"/>
    <property type="match status" value="1"/>
</dbReference>
<dbReference type="PRINTS" id="PR00598">
    <property type="entry name" value="HTHMARR"/>
</dbReference>
<dbReference type="InterPro" id="IPR023187">
    <property type="entry name" value="Tscrpt_reg_MarR-type_CS"/>
</dbReference>
<name>W0RT54_9BACT</name>
<dbReference type="InterPro" id="IPR039422">
    <property type="entry name" value="MarR/SlyA-like"/>
</dbReference>
<dbReference type="InterPro" id="IPR000835">
    <property type="entry name" value="HTH_MarR-typ"/>
</dbReference>
<keyword evidence="6" id="KW-1185">Reference proteome</keyword>
<evidence type="ECO:0000259" key="4">
    <source>
        <dbReference type="PROSITE" id="PS50995"/>
    </source>
</evidence>
<dbReference type="SMART" id="SM00347">
    <property type="entry name" value="HTH_MARR"/>
    <property type="match status" value="1"/>
</dbReference>
<dbReference type="EMBL" id="CP007130">
    <property type="protein sequence ID" value="AHG93652.1"/>
    <property type="molecule type" value="Genomic_DNA"/>
</dbReference>
<geneLocation type="plasmid" evidence="5 6">
    <name>2</name>
</geneLocation>
<dbReference type="eggNOG" id="COG1846">
    <property type="taxonomic scope" value="Bacteria"/>
</dbReference>
<keyword evidence="5" id="KW-0614">Plasmid</keyword>
<proteinExistence type="predicted"/>
<organism evidence="5 6">
    <name type="scientific">Gemmatirosa kalamazoonensis</name>
    <dbReference type="NCBI Taxonomy" id="861299"/>
    <lineage>
        <taxon>Bacteria</taxon>
        <taxon>Pseudomonadati</taxon>
        <taxon>Gemmatimonadota</taxon>
        <taxon>Gemmatimonadia</taxon>
        <taxon>Gemmatimonadales</taxon>
        <taxon>Gemmatimonadaceae</taxon>
        <taxon>Gemmatirosa</taxon>
    </lineage>
</organism>
<keyword evidence="1" id="KW-0805">Transcription regulation</keyword>
<reference evidence="5 6" key="1">
    <citation type="journal article" date="2014" name="Genome Announc.">
        <title>Genome Sequence and Methylome of Soil Bacterium Gemmatirosa kalamazoonensis KBS708T, a Member of the Rarely Cultivated Gemmatimonadetes Phylum.</title>
        <authorList>
            <person name="Debruyn J.M."/>
            <person name="Radosevich M."/>
            <person name="Wommack K.E."/>
            <person name="Polson S.W."/>
            <person name="Hauser L.J."/>
            <person name="Fawaz M.N."/>
            <person name="Korlach J."/>
            <person name="Tsai Y.C."/>
        </authorList>
    </citation>
    <scope>NUCLEOTIDE SEQUENCE [LARGE SCALE GENOMIC DNA]</scope>
    <source>
        <strain evidence="5 6">KBS708</strain>
        <plasmid evidence="6">Plasmid 2</plasmid>
    </source>
</reference>
<evidence type="ECO:0000313" key="5">
    <source>
        <dbReference type="EMBL" id="AHG93652.1"/>
    </source>
</evidence>
<protein>
    <submittedName>
        <fullName evidence="5">Regulatory protein MarR</fullName>
    </submittedName>
</protein>
<dbReference type="Gene3D" id="1.10.10.10">
    <property type="entry name" value="Winged helix-like DNA-binding domain superfamily/Winged helix DNA-binding domain"/>
    <property type="match status" value="1"/>
</dbReference>
<dbReference type="PROSITE" id="PS01117">
    <property type="entry name" value="HTH_MARR_1"/>
    <property type="match status" value="1"/>
</dbReference>
<keyword evidence="3" id="KW-0804">Transcription</keyword>
<sequence>MPSRPRSTTTARPPDDSVAAALDRFRRIFRALRLAARQVEQESALSPAQLFVLGQIAAEPGQSISELAGRTLTDRSSAAGMVDRLAARGLVRRVRSTEDRRRVELELTSDGEAVMARAPSSPTERLLAALEQLDAATVDRLAGDLGTLAQVMGAAEGPVTMLFEDDES</sequence>
<dbReference type="InParanoid" id="W0RT54"/>
<evidence type="ECO:0000256" key="1">
    <source>
        <dbReference type="ARBA" id="ARBA00023015"/>
    </source>
</evidence>
<evidence type="ECO:0000256" key="2">
    <source>
        <dbReference type="ARBA" id="ARBA00023125"/>
    </source>
</evidence>
<dbReference type="InterPro" id="IPR036390">
    <property type="entry name" value="WH_DNA-bd_sf"/>
</dbReference>
<dbReference type="GO" id="GO:0006950">
    <property type="term" value="P:response to stress"/>
    <property type="evidence" value="ECO:0007669"/>
    <property type="project" value="TreeGrafter"/>
</dbReference>
<dbReference type="SUPFAM" id="SSF46785">
    <property type="entry name" value="Winged helix' DNA-binding domain"/>
    <property type="match status" value="1"/>
</dbReference>
<dbReference type="PROSITE" id="PS50995">
    <property type="entry name" value="HTH_MARR_2"/>
    <property type="match status" value="1"/>
</dbReference>
<dbReference type="Proteomes" id="UP000019151">
    <property type="component" value="Plasmid 2"/>
</dbReference>
<dbReference type="OrthoDB" id="3830756at2"/>
<dbReference type="GO" id="GO:0003700">
    <property type="term" value="F:DNA-binding transcription factor activity"/>
    <property type="evidence" value="ECO:0007669"/>
    <property type="project" value="InterPro"/>
</dbReference>
<dbReference type="PANTHER" id="PTHR33164">
    <property type="entry name" value="TRANSCRIPTIONAL REGULATOR, MARR FAMILY"/>
    <property type="match status" value="1"/>
</dbReference>
<dbReference type="FunCoup" id="W0RT54">
    <property type="interactions" value="11"/>
</dbReference>
<dbReference type="RefSeq" id="WP_025414946.1">
    <property type="nucleotide sequence ID" value="NZ_CP007130.1"/>
</dbReference>
<dbReference type="HOGENOM" id="CLU_083287_27_7_0"/>
<dbReference type="PANTHER" id="PTHR33164:SF89">
    <property type="entry name" value="MARR FAMILY REGULATORY PROTEIN"/>
    <property type="match status" value="1"/>
</dbReference>
<dbReference type="KEGG" id="gba:J421_6117"/>
<accession>W0RT54</accession>
<dbReference type="InterPro" id="IPR036388">
    <property type="entry name" value="WH-like_DNA-bd_sf"/>
</dbReference>
<dbReference type="AlphaFoldDB" id="W0RT54"/>
<evidence type="ECO:0000313" key="6">
    <source>
        <dbReference type="Proteomes" id="UP000019151"/>
    </source>
</evidence>
<dbReference type="GO" id="GO:0003677">
    <property type="term" value="F:DNA binding"/>
    <property type="evidence" value="ECO:0007669"/>
    <property type="project" value="UniProtKB-KW"/>
</dbReference>
<gene>
    <name evidence="5" type="ORF">J421_6117</name>
</gene>
<keyword evidence="2" id="KW-0238">DNA-binding</keyword>